<proteinExistence type="predicted"/>
<dbReference type="EMBL" id="JAUEPS010000036">
    <property type="protein sequence ID" value="KAK0450409.1"/>
    <property type="molecule type" value="Genomic_DNA"/>
</dbReference>
<keyword evidence="2" id="KW-1185">Reference proteome</keyword>
<evidence type="ECO:0000313" key="2">
    <source>
        <dbReference type="Proteomes" id="UP001175211"/>
    </source>
</evidence>
<organism evidence="1 2">
    <name type="scientific">Armillaria tabescens</name>
    <name type="common">Ringless honey mushroom</name>
    <name type="synonym">Agaricus tabescens</name>
    <dbReference type="NCBI Taxonomy" id="1929756"/>
    <lineage>
        <taxon>Eukaryota</taxon>
        <taxon>Fungi</taxon>
        <taxon>Dikarya</taxon>
        <taxon>Basidiomycota</taxon>
        <taxon>Agaricomycotina</taxon>
        <taxon>Agaricomycetes</taxon>
        <taxon>Agaricomycetidae</taxon>
        <taxon>Agaricales</taxon>
        <taxon>Marasmiineae</taxon>
        <taxon>Physalacriaceae</taxon>
        <taxon>Desarmillaria</taxon>
    </lineage>
</organism>
<name>A0AA39MY66_ARMTA</name>
<dbReference type="RefSeq" id="XP_060327280.1">
    <property type="nucleotide sequence ID" value="XM_060480328.1"/>
</dbReference>
<dbReference type="Proteomes" id="UP001175211">
    <property type="component" value="Unassembled WGS sequence"/>
</dbReference>
<reference evidence="1" key="1">
    <citation type="submission" date="2023-06" db="EMBL/GenBank/DDBJ databases">
        <authorList>
            <consortium name="Lawrence Berkeley National Laboratory"/>
            <person name="Ahrendt S."/>
            <person name="Sahu N."/>
            <person name="Indic B."/>
            <person name="Wong-Bajracharya J."/>
            <person name="Merenyi Z."/>
            <person name="Ke H.-M."/>
            <person name="Monk M."/>
            <person name="Kocsube S."/>
            <person name="Drula E."/>
            <person name="Lipzen A."/>
            <person name="Balint B."/>
            <person name="Henrissat B."/>
            <person name="Andreopoulos B."/>
            <person name="Martin F.M."/>
            <person name="Harder C.B."/>
            <person name="Rigling D."/>
            <person name="Ford K.L."/>
            <person name="Foster G.D."/>
            <person name="Pangilinan J."/>
            <person name="Papanicolaou A."/>
            <person name="Barry K."/>
            <person name="LaButti K."/>
            <person name="Viragh M."/>
            <person name="Koriabine M."/>
            <person name="Yan M."/>
            <person name="Riley R."/>
            <person name="Champramary S."/>
            <person name="Plett K.L."/>
            <person name="Tsai I.J."/>
            <person name="Slot J."/>
            <person name="Sipos G."/>
            <person name="Plett J."/>
            <person name="Nagy L.G."/>
            <person name="Grigoriev I.V."/>
        </authorList>
    </citation>
    <scope>NUCLEOTIDE SEQUENCE</scope>
    <source>
        <strain evidence="1">CCBAS 213</strain>
    </source>
</reference>
<evidence type="ECO:0000313" key="1">
    <source>
        <dbReference type="EMBL" id="KAK0450409.1"/>
    </source>
</evidence>
<accession>A0AA39MY66</accession>
<sequence length="220" mass="24490">MSSVAPLLKLHYHASAMANRSVIVAGGGAGGVIVVDEERSNLRGIRRKHDLRMRKYCGATIYFTADTVYSSGHPETSGILNFNIYGNVGMACHEEITNAWSPSQLVATLLSYIIATLIGAKYGPIQCSQFKISLDAYKLTVVHACIIEPVFSITRSYEDKWNPQQLSWIWPLRRSTWLRGPGLAKEWTTTLPHIRWILGSGGDKAQRGRNDEIGECIQRL</sequence>
<dbReference type="GeneID" id="85363876"/>
<gene>
    <name evidence="1" type="ORF">EV420DRAFT_1750477</name>
</gene>
<dbReference type="AlphaFoldDB" id="A0AA39MY66"/>
<comment type="caution">
    <text evidence="1">The sequence shown here is derived from an EMBL/GenBank/DDBJ whole genome shotgun (WGS) entry which is preliminary data.</text>
</comment>
<protein>
    <submittedName>
        <fullName evidence="1">Uncharacterized protein</fullName>
    </submittedName>
</protein>